<evidence type="ECO:0000256" key="4">
    <source>
        <dbReference type="SAM" id="MobiDB-lite"/>
    </source>
</evidence>
<dbReference type="InterPro" id="IPR036910">
    <property type="entry name" value="HMG_box_dom_sf"/>
</dbReference>
<organism evidence="6 7">
    <name type="scientific">Coprinopsis marcescibilis</name>
    <name type="common">Agaric fungus</name>
    <name type="synonym">Psathyrella marcescibilis</name>
    <dbReference type="NCBI Taxonomy" id="230819"/>
    <lineage>
        <taxon>Eukaryota</taxon>
        <taxon>Fungi</taxon>
        <taxon>Dikarya</taxon>
        <taxon>Basidiomycota</taxon>
        <taxon>Agaricomycotina</taxon>
        <taxon>Agaricomycetes</taxon>
        <taxon>Agaricomycetidae</taxon>
        <taxon>Agaricales</taxon>
        <taxon>Agaricineae</taxon>
        <taxon>Psathyrellaceae</taxon>
        <taxon>Coprinopsis</taxon>
    </lineage>
</organism>
<dbReference type="CDD" id="cd01389">
    <property type="entry name" value="HMG-box_ROX1-like"/>
    <property type="match status" value="1"/>
</dbReference>
<evidence type="ECO:0000256" key="1">
    <source>
        <dbReference type="ARBA" id="ARBA00023125"/>
    </source>
</evidence>
<dbReference type="Gene3D" id="1.10.30.10">
    <property type="entry name" value="High mobility group box domain"/>
    <property type="match status" value="1"/>
</dbReference>
<dbReference type="GO" id="GO:0005634">
    <property type="term" value="C:nucleus"/>
    <property type="evidence" value="ECO:0007669"/>
    <property type="project" value="UniProtKB-UniRule"/>
</dbReference>
<evidence type="ECO:0000256" key="3">
    <source>
        <dbReference type="PROSITE-ProRule" id="PRU00267"/>
    </source>
</evidence>
<dbReference type="Proteomes" id="UP000307440">
    <property type="component" value="Unassembled WGS sequence"/>
</dbReference>
<keyword evidence="2 3" id="KW-0539">Nucleus</keyword>
<protein>
    <submittedName>
        <fullName evidence="6">HMG-box</fullName>
    </submittedName>
</protein>
<reference evidence="6 7" key="1">
    <citation type="journal article" date="2019" name="Nat. Ecol. Evol.">
        <title>Megaphylogeny resolves global patterns of mushroom evolution.</title>
        <authorList>
            <person name="Varga T."/>
            <person name="Krizsan K."/>
            <person name="Foldi C."/>
            <person name="Dima B."/>
            <person name="Sanchez-Garcia M."/>
            <person name="Sanchez-Ramirez S."/>
            <person name="Szollosi G.J."/>
            <person name="Szarkandi J.G."/>
            <person name="Papp V."/>
            <person name="Albert L."/>
            <person name="Andreopoulos W."/>
            <person name="Angelini C."/>
            <person name="Antonin V."/>
            <person name="Barry K.W."/>
            <person name="Bougher N.L."/>
            <person name="Buchanan P."/>
            <person name="Buyck B."/>
            <person name="Bense V."/>
            <person name="Catcheside P."/>
            <person name="Chovatia M."/>
            <person name="Cooper J."/>
            <person name="Damon W."/>
            <person name="Desjardin D."/>
            <person name="Finy P."/>
            <person name="Geml J."/>
            <person name="Haridas S."/>
            <person name="Hughes K."/>
            <person name="Justo A."/>
            <person name="Karasinski D."/>
            <person name="Kautmanova I."/>
            <person name="Kiss B."/>
            <person name="Kocsube S."/>
            <person name="Kotiranta H."/>
            <person name="LaButti K.M."/>
            <person name="Lechner B.E."/>
            <person name="Liimatainen K."/>
            <person name="Lipzen A."/>
            <person name="Lukacs Z."/>
            <person name="Mihaltcheva S."/>
            <person name="Morgado L.N."/>
            <person name="Niskanen T."/>
            <person name="Noordeloos M.E."/>
            <person name="Ohm R.A."/>
            <person name="Ortiz-Santana B."/>
            <person name="Ovrebo C."/>
            <person name="Racz N."/>
            <person name="Riley R."/>
            <person name="Savchenko A."/>
            <person name="Shiryaev A."/>
            <person name="Soop K."/>
            <person name="Spirin V."/>
            <person name="Szebenyi C."/>
            <person name="Tomsovsky M."/>
            <person name="Tulloss R.E."/>
            <person name="Uehling J."/>
            <person name="Grigoriev I.V."/>
            <person name="Vagvolgyi C."/>
            <person name="Papp T."/>
            <person name="Martin F.M."/>
            <person name="Miettinen O."/>
            <person name="Hibbett D.S."/>
            <person name="Nagy L.G."/>
        </authorList>
    </citation>
    <scope>NUCLEOTIDE SEQUENCE [LARGE SCALE GENOMIC DNA]</scope>
    <source>
        <strain evidence="6 7">CBS 121175</strain>
    </source>
</reference>
<dbReference type="GO" id="GO:0000978">
    <property type="term" value="F:RNA polymerase II cis-regulatory region sequence-specific DNA binding"/>
    <property type="evidence" value="ECO:0007669"/>
    <property type="project" value="TreeGrafter"/>
</dbReference>
<dbReference type="PANTHER" id="PTHR45789:SF2">
    <property type="entry name" value="FI18025P1"/>
    <property type="match status" value="1"/>
</dbReference>
<feature type="domain" description="HMG box" evidence="5">
    <location>
        <begin position="71"/>
        <end position="141"/>
    </location>
</feature>
<dbReference type="Pfam" id="PF00505">
    <property type="entry name" value="HMG_box"/>
    <property type="match status" value="1"/>
</dbReference>
<evidence type="ECO:0000313" key="7">
    <source>
        <dbReference type="Proteomes" id="UP000307440"/>
    </source>
</evidence>
<dbReference type="SUPFAM" id="SSF47095">
    <property type="entry name" value="HMG-box"/>
    <property type="match status" value="1"/>
</dbReference>
<dbReference type="InterPro" id="IPR051356">
    <property type="entry name" value="SOX/SOX-like_TF"/>
</dbReference>
<feature type="region of interest" description="Disordered" evidence="4">
    <location>
        <begin position="34"/>
        <end position="73"/>
    </location>
</feature>
<name>A0A5C3LD71_COPMA</name>
<proteinExistence type="predicted"/>
<dbReference type="AlphaFoldDB" id="A0A5C3LD71"/>
<feature type="DNA-binding region" description="HMG box" evidence="3">
    <location>
        <begin position="71"/>
        <end position="141"/>
    </location>
</feature>
<accession>A0A5C3LD71</accession>
<feature type="compositionally biased region" description="Low complexity" evidence="4">
    <location>
        <begin position="37"/>
        <end position="58"/>
    </location>
</feature>
<dbReference type="EMBL" id="ML210146">
    <property type="protein sequence ID" value="TFK30710.1"/>
    <property type="molecule type" value="Genomic_DNA"/>
</dbReference>
<dbReference type="PANTHER" id="PTHR45789">
    <property type="entry name" value="FI18025P1"/>
    <property type="match status" value="1"/>
</dbReference>
<keyword evidence="7" id="KW-1185">Reference proteome</keyword>
<dbReference type="SMART" id="SM00398">
    <property type="entry name" value="HMG"/>
    <property type="match status" value="1"/>
</dbReference>
<evidence type="ECO:0000313" key="6">
    <source>
        <dbReference type="EMBL" id="TFK30710.1"/>
    </source>
</evidence>
<sequence>MYSISSCVHPNLWEMPSIAYDMIPSGGGYHCSSSANSTKSVSPLSPPSTSSPTFSTSSLRIGQSKKGKSHISRPPNAFLLFRSEFWAREKQKKNPVERDHRDISRIAAHCWRSLDDTAKQVYYQRASKLREQHQIQYPTYKFTPAPRKTRKKSKKTDENDARCALLASQLMPEYVPSYSPPLPIVNATDWNRLPILQPTPRLPEQPNPIIGFESAFGDNNSSTIPFSAYPVSLFFLIFAFAGI</sequence>
<dbReference type="InterPro" id="IPR009071">
    <property type="entry name" value="HMG_box_dom"/>
</dbReference>
<gene>
    <name evidence="6" type="ORF">FA15DRAFT_26130</name>
</gene>
<dbReference type="GO" id="GO:0000981">
    <property type="term" value="F:DNA-binding transcription factor activity, RNA polymerase II-specific"/>
    <property type="evidence" value="ECO:0007669"/>
    <property type="project" value="TreeGrafter"/>
</dbReference>
<dbReference type="OrthoDB" id="6247875at2759"/>
<keyword evidence="1 3" id="KW-0238">DNA-binding</keyword>
<dbReference type="STRING" id="230819.A0A5C3LD71"/>
<evidence type="ECO:0000256" key="2">
    <source>
        <dbReference type="ARBA" id="ARBA00023242"/>
    </source>
</evidence>
<evidence type="ECO:0000259" key="5">
    <source>
        <dbReference type="PROSITE" id="PS50118"/>
    </source>
</evidence>
<dbReference type="PROSITE" id="PS50118">
    <property type="entry name" value="HMG_BOX_2"/>
    <property type="match status" value="1"/>
</dbReference>